<evidence type="ECO:0000313" key="5">
    <source>
        <dbReference type="Proteomes" id="UP001162156"/>
    </source>
</evidence>
<dbReference type="SUPFAM" id="SSF48403">
    <property type="entry name" value="Ankyrin repeat"/>
    <property type="match status" value="1"/>
</dbReference>
<dbReference type="Gene3D" id="1.25.40.20">
    <property type="entry name" value="Ankyrin repeat-containing domain"/>
    <property type="match status" value="2"/>
</dbReference>
<feature type="repeat" description="ANK" evidence="3">
    <location>
        <begin position="100"/>
        <end position="132"/>
    </location>
</feature>
<evidence type="ECO:0000313" key="4">
    <source>
        <dbReference type="EMBL" id="KAJ8951197.1"/>
    </source>
</evidence>
<reference evidence="4" key="1">
    <citation type="journal article" date="2023" name="Insect Mol. Biol.">
        <title>Genome sequencing provides insights into the evolution of gene families encoding plant cell wall-degrading enzymes in longhorned beetles.</title>
        <authorList>
            <person name="Shin N.R."/>
            <person name="Okamura Y."/>
            <person name="Kirsch R."/>
            <person name="Pauchet Y."/>
        </authorList>
    </citation>
    <scope>NUCLEOTIDE SEQUENCE</scope>
    <source>
        <strain evidence="4">RBIC_L_NR</strain>
    </source>
</reference>
<dbReference type="Pfam" id="PF12796">
    <property type="entry name" value="Ank_2"/>
    <property type="match status" value="1"/>
</dbReference>
<dbReference type="AlphaFoldDB" id="A0AAV8YHE9"/>
<evidence type="ECO:0000256" key="1">
    <source>
        <dbReference type="ARBA" id="ARBA00022737"/>
    </source>
</evidence>
<comment type="caution">
    <text evidence="4">The sequence shown here is derived from an EMBL/GenBank/DDBJ whole genome shotgun (WGS) entry which is preliminary data.</text>
</comment>
<feature type="repeat" description="ANK" evidence="3">
    <location>
        <begin position="164"/>
        <end position="196"/>
    </location>
</feature>
<dbReference type="EMBL" id="JANEYF010002127">
    <property type="protein sequence ID" value="KAJ8951197.1"/>
    <property type="molecule type" value="Genomic_DNA"/>
</dbReference>
<dbReference type="SMART" id="SM00248">
    <property type="entry name" value="ANK"/>
    <property type="match status" value="7"/>
</dbReference>
<protein>
    <recommendedName>
        <fullName evidence="6">Ankyrin repeat-containing protein</fullName>
    </recommendedName>
</protein>
<dbReference type="PANTHER" id="PTHR24198">
    <property type="entry name" value="ANKYRIN REPEAT AND PROTEIN KINASE DOMAIN-CONTAINING PROTEIN"/>
    <property type="match status" value="1"/>
</dbReference>
<dbReference type="PANTHER" id="PTHR24198:SF165">
    <property type="entry name" value="ANKYRIN REPEAT-CONTAINING PROTEIN-RELATED"/>
    <property type="match status" value="1"/>
</dbReference>
<keyword evidence="5" id="KW-1185">Reference proteome</keyword>
<evidence type="ECO:0008006" key="6">
    <source>
        <dbReference type="Google" id="ProtNLM"/>
    </source>
</evidence>
<dbReference type="PRINTS" id="PR01415">
    <property type="entry name" value="ANKYRIN"/>
</dbReference>
<name>A0AAV8YHE9_9CUCU</name>
<evidence type="ECO:0000256" key="3">
    <source>
        <dbReference type="PROSITE-ProRule" id="PRU00023"/>
    </source>
</evidence>
<dbReference type="PROSITE" id="PS50088">
    <property type="entry name" value="ANK_REPEAT"/>
    <property type="match status" value="3"/>
</dbReference>
<dbReference type="Pfam" id="PF00023">
    <property type="entry name" value="Ank"/>
    <property type="match status" value="1"/>
</dbReference>
<dbReference type="InterPro" id="IPR002110">
    <property type="entry name" value="Ankyrin_rpt"/>
</dbReference>
<dbReference type="Proteomes" id="UP001162156">
    <property type="component" value="Unassembled WGS sequence"/>
</dbReference>
<dbReference type="InterPro" id="IPR036770">
    <property type="entry name" value="Ankyrin_rpt-contain_sf"/>
</dbReference>
<dbReference type="PROSITE" id="PS50297">
    <property type="entry name" value="ANK_REP_REGION"/>
    <property type="match status" value="3"/>
</dbReference>
<organism evidence="4 5">
    <name type="scientific">Rhamnusium bicolor</name>
    <dbReference type="NCBI Taxonomy" id="1586634"/>
    <lineage>
        <taxon>Eukaryota</taxon>
        <taxon>Metazoa</taxon>
        <taxon>Ecdysozoa</taxon>
        <taxon>Arthropoda</taxon>
        <taxon>Hexapoda</taxon>
        <taxon>Insecta</taxon>
        <taxon>Pterygota</taxon>
        <taxon>Neoptera</taxon>
        <taxon>Endopterygota</taxon>
        <taxon>Coleoptera</taxon>
        <taxon>Polyphaga</taxon>
        <taxon>Cucujiformia</taxon>
        <taxon>Chrysomeloidea</taxon>
        <taxon>Cerambycidae</taxon>
        <taxon>Lepturinae</taxon>
        <taxon>Rhagiini</taxon>
        <taxon>Rhamnusium</taxon>
    </lineage>
</organism>
<keyword evidence="1" id="KW-0677">Repeat</keyword>
<proteinExistence type="predicted"/>
<feature type="repeat" description="ANK" evidence="3">
    <location>
        <begin position="66"/>
        <end position="87"/>
    </location>
</feature>
<keyword evidence="2 3" id="KW-0040">ANK repeat</keyword>
<evidence type="ECO:0000256" key="2">
    <source>
        <dbReference type="ARBA" id="ARBA00023043"/>
    </source>
</evidence>
<gene>
    <name evidence="4" type="ORF">NQ314_007698</name>
</gene>
<sequence>MDTSSDSDEELFPVVNNQYVSSDGNVFRYDDPLLVSGVLRAVVEEDLQKVKFMVDSGKSVNINDNNGNTPLHVAVIKNNLEIIDFLLAQDDIVVNIRNFRGETPLFQAVRNGRFESTQKLIRIGANVNLPNHEEVTPLHVSVTHTELAHLLILHGAHIDAIDYSGDTPLHDATAEGCLETVCMLLYYNADANAIGGNNLTPFMKALIAENIEIQHALFEYVDDFNIATVDHMTTLALALTHDTPYVYEIIQRGAEVNYADIYLYEEVACAFFLCLRVPNHQNFKLIWEKLHYNEIINSINLFALFEHLGLSDLEKYIDVIIESDNVKTAVESLSKNENYFFFINKFAETDLRLEQLTKLTCRLILYGYRVTSYDIYEIFLHYGYCELFKMLLYMENNYSYGWLPHMIVPRLIFDLDCKLSNVLIEMARIYRNEVGKLLEYFVYPPLMKVYLHKYRYDDDMMEIILKLPEVPLLIELARNKSREHIAKTFNTTSACQFYTTVNHLNISTVYKKILTFEKKLYKVKSSSTIS</sequence>
<accession>A0AAV8YHE9</accession>